<evidence type="ECO:0000313" key="5">
    <source>
        <dbReference type="Proteomes" id="UP000014074"/>
    </source>
</evidence>
<evidence type="ECO:0000259" key="3">
    <source>
        <dbReference type="PROSITE" id="PS50837"/>
    </source>
</evidence>
<dbReference type="InterPro" id="IPR056884">
    <property type="entry name" value="NPHP3-like_N"/>
</dbReference>
<dbReference type="eggNOG" id="KOG4177">
    <property type="taxonomic scope" value="Eukaryota"/>
</dbReference>
<keyword evidence="5" id="KW-1185">Reference proteome</keyword>
<dbReference type="PROSITE" id="PS50837">
    <property type="entry name" value="NACHT"/>
    <property type="match status" value="1"/>
</dbReference>
<name>R8BPW9_PHAM7</name>
<dbReference type="InterPro" id="IPR027417">
    <property type="entry name" value="P-loop_NTPase"/>
</dbReference>
<dbReference type="GeneID" id="19323438"/>
<feature type="compositionally biased region" description="Acidic residues" evidence="2">
    <location>
        <begin position="669"/>
        <end position="690"/>
    </location>
</feature>
<evidence type="ECO:0000256" key="2">
    <source>
        <dbReference type="SAM" id="MobiDB-lite"/>
    </source>
</evidence>
<dbReference type="HOGENOM" id="CLU_347541_0_0_1"/>
<dbReference type="SUPFAM" id="SSF52540">
    <property type="entry name" value="P-loop containing nucleoside triphosphate hydrolases"/>
    <property type="match status" value="1"/>
</dbReference>
<feature type="compositionally biased region" description="Polar residues" evidence="2">
    <location>
        <begin position="736"/>
        <end position="746"/>
    </location>
</feature>
<dbReference type="Gene3D" id="3.40.50.300">
    <property type="entry name" value="P-loop containing nucleotide triphosphate hydrolases"/>
    <property type="match status" value="1"/>
</dbReference>
<protein>
    <submittedName>
        <fullName evidence="4">Putative and ankyrin domain protein</fullName>
    </submittedName>
</protein>
<evidence type="ECO:0000256" key="1">
    <source>
        <dbReference type="ARBA" id="ARBA00022737"/>
    </source>
</evidence>
<feature type="region of interest" description="Disordered" evidence="2">
    <location>
        <begin position="669"/>
        <end position="758"/>
    </location>
</feature>
<dbReference type="KEGG" id="tmn:UCRPA7_3119"/>
<keyword evidence="1" id="KW-0677">Repeat</keyword>
<organism evidence="4 5">
    <name type="scientific">Phaeoacremonium minimum (strain UCR-PA7)</name>
    <name type="common">Esca disease fungus</name>
    <name type="synonym">Togninia minima</name>
    <dbReference type="NCBI Taxonomy" id="1286976"/>
    <lineage>
        <taxon>Eukaryota</taxon>
        <taxon>Fungi</taxon>
        <taxon>Dikarya</taxon>
        <taxon>Ascomycota</taxon>
        <taxon>Pezizomycotina</taxon>
        <taxon>Sordariomycetes</taxon>
        <taxon>Sordariomycetidae</taxon>
        <taxon>Togniniales</taxon>
        <taxon>Togniniaceae</taxon>
        <taxon>Phaeoacremonium</taxon>
    </lineage>
</organism>
<sequence length="812" mass="91770">MIRALGGPSSTMDSTPTSAIKLNPEKPLDFLWHEARAIFLTSLTQRDAKKAALRDDTSLDETVKSLRQAQEKVAAAYGSKFVGKPVEFKLGRVLQRLEYLLHIGDEALRYAPETASYVWSAFRMIFAGFLKDFETCLFLTDAIDTISDIVFVCEIYAKRQLKKLPVFSEEAQLLADKILQKIPALLGLVLRFAYETRRLVLGHSSIKRTLSVVFGGSEELTEIFNDAKMKRDELHKVADIAFHEAALDILMETQEDSKAVLKFLQTADEELVPAVKAIQSEQLKQKEAQERKDLDKEFSDQMKWLRSGTSAELDLPEKFFRDNIDRRHPGTCKWIREDELFRHWLGDLDDQTPDRLLWVMGEAGYGKSVLVSSVVEWLEDQEPEQGKDRPIILKFFCKTGNDATQRGNRIMLHFLLQLLNEAGKEPVKKSKSSDDKAFQSRKKRCVEYIKEARTNSKESMTITFKDFQAKSGMQPLLIALAKALEKRVYVILDALDECNDWSDGLLDALLQIADTNANIRVLISSRPEEEIRDALHGYPFIDVTKVSTAKDVESYISGSLKQIKRFKKDQRSIASTTIATKSDGMFRYANLAVESLKRPKAVMTSFKKLMDEFPDGMAGLYRQELQTLHPDSRHILLVALRWMVCGEGRISAGPIADELEHTFLDEDDLDEEEETASQEVTDQSDDESDDSSSASSGDENESVKETNAGATEERKEDGDEDENKNGQAEIAENNAHDNTSQGGTNISDDEDEGSRESINILKNVSRNFLKFDKEDHISLQHASANLSNLKSNQMRITPTLSQFSMPRPTQDQ</sequence>
<dbReference type="AlphaFoldDB" id="R8BPW9"/>
<dbReference type="EMBL" id="KB933000">
    <property type="protein sequence ID" value="EOO01382.1"/>
    <property type="molecule type" value="Genomic_DNA"/>
</dbReference>
<dbReference type="RefSeq" id="XP_007913876.1">
    <property type="nucleotide sequence ID" value="XM_007915685.1"/>
</dbReference>
<dbReference type="InterPro" id="IPR007111">
    <property type="entry name" value="NACHT_NTPase"/>
</dbReference>
<proteinExistence type="predicted"/>
<feature type="domain" description="NACHT" evidence="3">
    <location>
        <begin position="355"/>
        <end position="527"/>
    </location>
</feature>
<gene>
    <name evidence="4" type="ORF">UCRPA7_3119</name>
</gene>
<reference evidence="5" key="1">
    <citation type="journal article" date="2013" name="Genome Announc.">
        <title>Draft genome sequence of the ascomycete Phaeoacremonium aleophilum strain UCR-PA7, a causal agent of the esca disease complex in grapevines.</title>
        <authorList>
            <person name="Blanco-Ulate B."/>
            <person name="Rolshausen P."/>
            <person name="Cantu D."/>
        </authorList>
    </citation>
    <scope>NUCLEOTIDE SEQUENCE [LARGE SCALE GENOMIC DNA]</scope>
    <source>
        <strain evidence="5">UCR-PA7</strain>
    </source>
</reference>
<evidence type="ECO:0000313" key="4">
    <source>
        <dbReference type="EMBL" id="EOO01382.1"/>
    </source>
</evidence>
<dbReference type="Proteomes" id="UP000014074">
    <property type="component" value="Unassembled WGS sequence"/>
</dbReference>
<dbReference type="PANTHER" id="PTHR10039:SF14">
    <property type="entry name" value="NACHT DOMAIN-CONTAINING PROTEIN"/>
    <property type="match status" value="1"/>
</dbReference>
<dbReference type="OrthoDB" id="341259at2759"/>
<dbReference type="PANTHER" id="PTHR10039">
    <property type="entry name" value="AMELOGENIN"/>
    <property type="match status" value="1"/>
</dbReference>
<accession>R8BPW9</accession>
<dbReference type="Pfam" id="PF24883">
    <property type="entry name" value="NPHP3_N"/>
    <property type="match status" value="1"/>
</dbReference>